<keyword evidence="3" id="KW-0804">Transcription</keyword>
<dbReference type="PROSITE" id="PS50932">
    <property type="entry name" value="HTH_LACI_2"/>
    <property type="match status" value="1"/>
</dbReference>
<dbReference type="SMART" id="SM00354">
    <property type="entry name" value="HTH_LACI"/>
    <property type="match status" value="1"/>
</dbReference>
<evidence type="ECO:0000259" key="4">
    <source>
        <dbReference type="PROSITE" id="PS50932"/>
    </source>
</evidence>
<sequence length="363" mass="39971">MAPKPTSTKRLVTLADVARYVNVSPRTVSQVLNGSENATTRVSEETAWKVREAAEVLKYRPSASARAMKGKGLRQVGFILEYEFLDGRVPPVIGMPAVLGIGDYLAEKDWNLSICREQRGGLDSSRLPRYLREHSVDGLILNSSSPAKDAKILEELRKFEIPHVVLNGCSPSNSICLDDVAGIQKALTHLIQLGHSKIVYVGKKEESHHSVGVRRNAYLEGMSQTGLLPQVWHYGTGPVADQSEKSRISKRRAESLGIVEYFREKQPTAFLCYSDINALHVSQALLGAGVRVPEDVSIVGYDDLPYVYLNHPALTTVRSEFYQLGLEAAKMLLDLVAKPSSEFPSVVIQPEMIVRSSTCPPSS</sequence>
<dbReference type="EMBL" id="JACHVA010000101">
    <property type="protein sequence ID" value="MBC2602718.1"/>
    <property type="molecule type" value="Genomic_DNA"/>
</dbReference>
<proteinExistence type="predicted"/>
<dbReference type="Gene3D" id="3.40.50.2300">
    <property type="match status" value="2"/>
</dbReference>
<dbReference type="Gene3D" id="1.10.260.40">
    <property type="entry name" value="lambda repressor-like DNA-binding domains"/>
    <property type="match status" value="1"/>
</dbReference>
<dbReference type="GO" id="GO:0003700">
    <property type="term" value="F:DNA-binding transcription factor activity"/>
    <property type="evidence" value="ECO:0007669"/>
    <property type="project" value="TreeGrafter"/>
</dbReference>
<dbReference type="InterPro" id="IPR010982">
    <property type="entry name" value="Lambda_DNA-bd_dom_sf"/>
</dbReference>
<keyword evidence="6" id="KW-1185">Reference proteome</keyword>
<dbReference type="SUPFAM" id="SSF47413">
    <property type="entry name" value="lambda repressor-like DNA-binding domains"/>
    <property type="match status" value="1"/>
</dbReference>
<dbReference type="Pfam" id="PF00356">
    <property type="entry name" value="LacI"/>
    <property type="match status" value="1"/>
</dbReference>
<dbReference type="SUPFAM" id="SSF53822">
    <property type="entry name" value="Periplasmic binding protein-like I"/>
    <property type="match status" value="1"/>
</dbReference>
<evidence type="ECO:0000256" key="3">
    <source>
        <dbReference type="ARBA" id="ARBA00023163"/>
    </source>
</evidence>
<reference evidence="5 6" key="1">
    <citation type="submission" date="2020-07" db="EMBL/GenBank/DDBJ databases">
        <authorList>
            <person name="Feng X."/>
        </authorList>
    </citation>
    <scope>NUCLEOTIDE SEQUENCE [LARGE SCALE GENOMIC DNA]</scope>
    <source>
        <strain evidence="5 6">JCM14086</strain>
    </source>
</reference>
<evidence type="ECO:0000313" key="5">
    <source>
        <dbReference type="EMBL" id="MBC2602718.1"/>
    </source>
</evidence>
<evidence type="ECO:0000313" key="6">
    <source>
        <dbReference type="Proteomes" id="UP000525652"/>
    </source>
</evidence>
<dbReference type="InterPro" id="IPR000843">
    <property type="entry name" value="HTH_LacI"/>
</dbReference>
<organism evidence="5 6">
    <name type="scientific">Puniceicoccus vermicola</name>
    <dbReference type="NCBI Taxonomy" id="388746"/>
    <lineage>
        <taxon>Bacteria</taxon>
        <taxon>Pseudomonadati</taxon>
        <taxon>Verrucomicrobiota</taxon>
        <taxon>Opitutia</taxon>
        <taxon>Puniceicoccales</taxon>
        <taxon>Puniceicoccaceae</taxon>
        <taxon>Puniceicoccus</taxon>
    </lineage>
</organism>
<name>A0A7X1E564_9BACT</name>
<accession>A0A7X1E564</accession>
<evidence type="ECO:0000256" key="2">
    <source>
        <dbReference type="ARBA" id="ARBA00023125"/>
    </source>
</evidence>
<gene>
    <name evidence="5" type="ORF">H5P30_13120</name>
</gene>
<dbReference type="PANTHER" id="PTHR30146">
    <property type="entry name" value="LACI-RELATED TRANSCRIPTIONAL REPRESSOR"/>
    <property type="match status" value="1"/>
</dbReference>
<dbReference type="InterPro" id="IPR028082">
    <property type="entry name" value="Peripla_BP_I"/>
</dbReference>
<dbReference type="InterPro" id="IPR046335">
    <property type="entry name" value="LacI/GalR-like_sensor"/>
</dbReference>
<dbReference type="PANTHER" id="PTHR30146:SF109">
    <property type="entry name" value="HTH-TYPE TRANSCRIPTIONAL REGULATOR GALS"/>
    <property type="match status" value="1"/>
</dbReference>
<dbReference type="GO" id="GO:0000976">
    <property type="term" value="F:transcription cis-regulatory region binding"/>
    <property type="evidence" value="ECO:0007669"/>
    <property type="project" value="TreeGrafter"/>
</dbReference>
<keyword evidence="1" id="KW-0805">Transcription regulation</keyword>
<protein>
    <submittedName>
        <fullName evidence="5">LacI family DNA-binding transcriptional regulator</fullName>
    </submittedName>
</protein>
<keyword evidence="2 5" id="KW-0238">DNA-binding</keyword>
<dbReference type="PROSITE" id="PS00356">
    <property type="entry name" value="HTH_LACI_1"/>
    <property type="match status" value="1"/>
</dbReference>
<comment type="caution">
    <text evidence="5">The sequence shown here is derived from an EMBL/GenBank/DDBJ whole genome shotgun (WGS) entry which is preliminary data.</text>
</comment>
<dbReference type="AlphaFoldDB" id="A0A7X1E564"/>
<evidence type="ECO:0000256" key="1">
    <source>
        <dbReference type="ARBA" id="ARBA00023015"/>
    </source>
</evidence>
<dbReference type="Proteomes" id="UP000525652">
    <property type="component" value="Unassembled WGS sequence"/>
</dbReference>
<dbReference type="CDD" id="cd01392">
    <property type="entry name" value="HTH_LacI"/>
    <property type="match status" value="1"/>
</dbReference>
<dbReference type="Pfam" id="PF13377">
    <property type="entry name" value="Peripla_BP_3"/>
    <property type="match status" value="1"/>
</dbReference>
<feature type="domain" description="HTH lacI-type" evidence="4">
    <location>
        <begin position="12"/>
        <end position="70"/>
    </location>
</feature>
<dbReference type="CDD" id="cd06267">
    <property type="entry name" value="PBP1_LacI_sugar_binding-like"/>
    <property type="match status" value="1"/>
</dbReference>